<name>A0A0G4MDT9_VERLO</name>
<dbReference type="InterPro" id="IPR036441">
    <property type="entry name" value="DHquinase_II_sf"/>
</dbReference>
<evidence type="ECO:0000256" key="2">
    <source>
        <dbReference type="ARBA" id="ARBA00022911"/>
    </source>
</evidence>
<keyword evidence="3" id="KW-0456">Lyase</keyword>
<dbReference type="Gene3D" id="3.40.50.9100">
    <property type="entry name" value="Dehydroquinase, class II"/>
    <property type="match status" value="2"/>
</dbReference>
<feature type="compositionally biased region" description="Basic and acidic residues" evidence="4">
    <location>
        <begin position="141"/>
        <end position="159"/>
    </location>
</feature>
<dbReference type="Proteomes" id="UP000045706">
    <property type="component" value="Unassembled WGS sequence"/>
</dbReference>
<dbReference type="PANTHER" id="PTHR21272:SF3">
    <property type="entry name" value="CATABOLIC 3-DEHYDROQUINASE"/>
    <property type="match status" value="1"/>
</dbReference>
<dbReference type="PROSITE" id="PS01029">
    <property type="entry name" value="DEHYDROQUINASE_II"/>
    <property type="match status" value="1"/>
</dbReference>
<reference evidence="6" key="1">
    <citation type="submission" date="2015-05" db="EMBL/GenBank/DDBJ databases">
        <authorList>
            <person name="Fogelqvist Johan"/>
        </authorList>
    </citation>
    <scope>NUCLEOTIDE SEQUENCE [LARGE SCALE GENOMIC DNA]</scope>
</reference>
<dbReference type="InterPro" id="IPR018509">
    <property type="entry name" value="DHquinase_II_CS"/>
</dbReference>
<evidence type="ECO:0000256" key="3">
    <source>
        <dbReference type="ARBA" id="ARBA00023239"/>
    </source>
</evidence>
<dbReference type="Pfam" id="PF01220">
    <property type="entry name" value="DHquinase_II"/>
    <property type="match status" value="2"/>
</dbReference>
<feature type="region of interest" description="Disordered" evidence="4">
    <location>
        <begin position="140"/>
        <end position="159"/>
    </location>
</feature>
<evidence type="ECO:0000256" key="4">
    <source>
        <dbReference type="SAM" id="MobiDB-lite"/>
    </source>
</evidence>
<dbReference type="EC" id="4.2.1.10" evidence="1"/>
<dbReference type="PANTHER" id="PTHR21272">
    <property type="entry name" value="CATABOLIC 3-DEHYDROQUINASE"/>
    <property type="match status" value="1"/>
</dbReference>
<evidence type="ECO:0000256" key="1">
    <source>
        <dbReference type="ARBA" id="ARBA00012060"/>
    </source>
</evidence>
<dbReference type="SUPFAM" id="SSF52304">
    <property type="entry name" value="Type II 3-dehydroquinate dehydratase"/>
    <property type="match status" value="1"/>
</dbReference>
<protein>
    <recommendedName>
        <fullName evidence="1">3-dehydroquinate dehydratase</fullName>
        <ecNumber evidence="1">4.2.1.10</ecNumber>
    </recommendedName>
</protein>
<dbReference type="GO" id="GO:0019631">
    <property type="term" value="P:quinate catabolic process"/>
    <property type="evidence" value="ECO:0007669"/>
    <property type="project" value="TreeGrafter"/>
</dbReference>
<organism evidence="5 6">
    <name type="scientific">Verticillium longisporum</name>
    <name type="common">Verticillium dahliae var. longisporum</name>
    <dbReference type="NCBI Taxonomy" id="100787"/>
    <lineage>
        <taxon>Eukaryota</taxon>
        <taxon>Fungi</taxon>
        <taxon>Dikarya</taxon>
        <taxon>Ascomycota</taxon>
        <taxon>Pezizomycotina</taxon>
        <taxon>Sordariomycetes</taxon>
        <taxon>Hypocreomycetidae</taxon>
        <taxon>Glomerellales</taxon>
        <taxon>Plectosphaerellaceae</taxon>
        <taxon>Verticillium</taxon>
    </lineage>
</organism>
<dbReference type="InterPro" id="IPR001874">
    <property type="entry name" value="DHquinase_II"/>
</dbReference>
<proteinExistence type="predicted"/>
<dbReference type="EMBL" id="CVQI01024446">
    <property type="protein sequence ID" value="CRK32145.1"/>
    <property type="molecule type" value="Genomic_DNA"/>
</dbReference>
<dbReference type="GO" id="GO:0003855">
    <property type="term" value="F:3-dehydroquinate dehydratase activity"/>
    <property type="evidence" value="ECO:0007669"/>
    <property type="project" value="UniProtKB-EC"/>
</dbReference>
<keyword evidence="2" id="KW-0672">Quinate metabolism</keyword>
<evidence type="ECO:0000313" key="6">
    <source>
        <dbReference type="Proteomes" id="UP000045706"/>
    </source>
</evidence>
<gene>
    <name evidence="5" type="ORF">BN1723_003821</name>
</gene>
<evidence type="ECO:0000313" key="5">
    <source>
        <dbReference type="EMBL" id="CRK32145.1"/>
    </source>
</evidence>
<dbReference type="AlphaFoldDB" id="A0A0G4MDT9"/>
<accession>A0A0G4MDT9</accession>
<sequence length="441" mass="48942">MASRILLINGPNLNLLGTREPSVYGSTTLADVVEQAKTQAAGLNTHISNVHARDAWRRHSYFSDKAVAVICGLGTYGYTAAVEFAARHMKMKDRLRRHRQHRLLHPHPHVPHELGKRRGPPLRQLLRHPGVRLRHAPVEQLEAHPPLEPEALEDGRRDRPHGEVAAARLLAVEQPAVARPAHARRLLGVVKRVARPQRRAQPLGVDDLHVEEARHVDRRDEPLHRRPHRLVGLRQPPRRRCRVGVDARANVERVEAEAKVGPVDARDDLPARLPRVAARAPAEGLEGEAQRRRLGGAHVGHLAEVGDVVGQVGRDLLLRQHVARDLDEVCLQGVRELEPDAELVEPPRVLRAVEETLKVLEGLKTQNVEVAGFAQTADVVGRCELVRHERRAASVPFCHVHEVLVPKLDAAVVVFRRHVELVFESVAGKAASQGHGADGEL</sequence>